<sequence length="406" mass="42003">MTKDRKALSLSAVLWMFLFAAAFIIPLPSYKTEQTFGTLSIKLEPLPQTVQKNAVRPLQQDAPEHTQSEQNAPVPKPAKTAQTAKSAAASAQKASAPAKAASRKAPAQKTETASSSPKGASASSSKAASPAASSSAAASSAAQAKKADTKAAMRRENVPLQKSMEQLMAEQARTAKEKTSPVWDDSVFSSGKTVRSSSAASSGQSTASSAFDSANTKSSNALSGSAGTAASREKTSAAVSQSSQENAQTKSKVSGETGDLLAKIGTQKAAFSSSSSAGENSRASSASNADASSSAQKSSFSASIAGSGEINVKTQDGKPRKLLDPAKPVLTISKQNEKLIDSSRKLNVEFTVLPDGNVLPSSIRFSPAALLPPQIQTELSAQLVRWRFEPGSGNGQASFIYSINKR</sequence>
<keyword evidence="3" id="KW-1185">Reference proteome</keyword>
<feature type="compositionally biased region" description="Polar residues" evidence="1">
    <location>
        <begin position="214"/>
        <end position="228"/>
    </location>
</feature>
<name>A0ABN0NW87_TRELE</name>
<organism evidence="2 3">
    <name type="scientific">Treponema lecithinolyticum ATCC 700332</name>
    <dbReference type="NCBI Taxonomy" id="1321815"/>
    <lineage>
        <taxon>Bacteria</taxon>
        <taxon>Pseudomonadati</taxon>
        <taxon>Spirochaetota</taxon>
        <taxon>Spirochaetia</taxon>
        <taxon>Spirochaetales</taxon>
        <taxon>Treponemataceae</taxon>
        <taxon>Treponema</taxon>
    </lineage>
</organism>
<dbReference type="EMBL" id="AWVH01000044">
    <property type="protein sequence ID" value="ERJ91652.1"/>
    <property type="molecule type" value="Genomic_DNA"/>
</dbReference>
<feature type="compositionally biased region" description="Low complexity" evidence="1">
    <location>
        <begin position="189"/>
        <end position="213"/>
    </location>
</feature>
<evidence type="ECO:0000313" key="3">
    <source>
        <dbReference type="Proteomes" id="UP000016649"/>
    </source>
</evidence>
<evidence type="ECO:0000256" key="1">
    <source>
        <dbReference type="SAM" id="MobiDB-lite"/>
    </source>
</evidence>
<feature type="compositionally biased region" description="Low complexity" evidence="1">
    <location>
        <begin position="77"/>
        <end position="144"/>
    </location>
</feature>
<feature type="compositionally biased region" description="Polar residues" evidence="1">
    <location>
        <begin position="237"/>
        <end position="254"/>
    </location>
</feature>
<feature type="compositionally biased region" description="Basic and acidic residues" evidence="1">
    <location>
        <begin position="145"/>
        <end position="157"/>
    </location>
</feature>
<gene>
    <name evidence="2" type="ORF">HMPREF9193_02105</name>
</gene>
<feature type="region of interest" description="Disordered" evidence="1">
    <location>
        <begin position="271"/>
        <end position="292"/>
    </location>
</feature>
<protein>
    <recommendedName>
        <fullName evidence="4">TonB family domain protein</fullName>
    </recommendedName>
</protein>
<evidence type="ECO:0008006" key="4">
    <source>
        <dbReference type="Google" id="ProtNLM"/>
    </source>
</evidence>
<feature type="region of interest" description="Disordered" evidence="1">
    <location>
        <begin position="60"/>
        <end position="259"/>
    </location>
</feature>
<dbReference type="Proteomes" id="UP000016649">
    <property type="component" value="Unassembled WGS sequence"/>
</dbReference>
<accession>A0ABN0NW87</accession>
<dbReference type="RefSeq" id="WP_021686278.1">
    <property type="nucleotide sequence ID" value="NZ_KI260554.1"/>
</dbReference>
<reference evidence="2 3" key="1">
    <citation type="submission" date="2013-08" db="EMBL/GenBank/DDBJ databases">
        <authorList>
            <person name="Weinstock G."/>
            <person name="Sodergren E."/>
            <person name="Wylie T."/>
            <person name="Fulton L."/>
            <person name="Fulton R."/>
            <person name="Fronick C."/>
            <person name="O'Laughlin M."/>
            <person name="Godfrey J."/>
            <person name="Miner T."/>
            <person name="Herter B."/>
            <person name="Appelbaum E."/>
            <person name="Cordes M."/>
            <person name="Lek S."/>
            <person name="Wollam A."/>
            <person name="Pepin K.H."/>
            <person name="Palsikar V.B."/>
            <person name="Mitreva M."/>
            <person name="Wilson R.K."/>
        </authorList>
    </citation>
    <scope>NUCLEOTIDE SEQUENCE [LARGE SCALE GENOMIC DNA]</scope>
    <source>
        <strain evidence="2 3">ATCC 700332</strain>
    </source>
</reference>
<evidence type="ECO:0000313" key="2">
    <source>
        <dbReference type="EMBL" id="ERJ91652.1"/>
    </source>
</evidence>
<proteinExistence type="predicted"/>
<comment type="caution">
    <text evidence="2">The sequence shown here is derived from an EMBL/GenBank/DDBJ whole genome shotgun (WGS) entry which is preliminary data.</text>
</comment>